<evidence type="ECO:0000256" key="1">
    <source>
        <dbReference type="SAM" id="SignalP"/>
    </source>
</evidence>
<dbReference type="GO" id="GO:0030288">
    <property type="term" value="C:outer membrane-bounded periplasmic space"/>
    <property type="evidence" value="ECO:0007669"/>
    <property type="project" value="TreeGrafter"/>
</dbReference>
<sequence length="447" mass="47556">MKIRHLAALCASAVLLAACGGDSDGTPPPLTCSVPDQNAWLRDYFDTWYLWYALAPRPAPTGFDTVQAYFDASLFGGNADFPSDRYSSFGPTADFERFFGDGITRGYGLFVAGVEVEGRPDLPLRIRYIEPQSDAATKGLVRGEQILSINGRPASEIIAADDYDVLVPDNVGDQLQLVVRGAGGDRSVTLLARDYALTPVTGARVVDSPLGRKVGYVVIKDMINQVDAPLDSAFAQFRAQGVSEVVLDLRYNGGGFVRTGATVASYVGGARTSNQTYVSLLYSDQRSSSNQTVRFTAPANAVGLSRVYVLSGPRTCSASEQVINGLRGAGIEVVQIGDVTCGKPVGFNPQNGGCGQTYSVVTFESVNARNEGRYFDGLAPQCDVADDLDNPLGSTAEGMLSAALTHADFGACPAGARRAQPLSATRPDGTPRRLKIEPGEFQGMFTR</sequence>
<dbReference type="InterPro" id="IPR041613">
    <property type="entry name" value="Pept_S41_N"/>
</dbReference>
<dbReference type="InterPro" id="IPR036034">
    <property type="entry name" value="PDZ_sf"/>
</dbReference>
<dbReference type="RefSeq" id="WP_128199671.1">
    <property type="nucleotide sequence ID" value="NZ_SACT01000006.1"/>
</dbReference>
<evidence type="ECO:0000313" key="4">
    <source>
        <dbReference type="EMBL" id="RVT50161.1"/>
    </source>
</evidence>
<keyword evidence="1" id="KW-0732">Signal</keyword>
<accession>A0A3S3SB26</accession>
<dbReference type="InterPro" id="IPR029045">
    <property type="entry name" value="ClpP/crotonase-like_dom_sf"/>
</dbReference>
<feature type="domain" description="PDZ" evidence="2">
    <location>
        <begin position="105"/>
        <end position="183"/>
    </location>
</feature>
<reference evidence="4 5" key="1">
    <citation type="submission" date="2019-01" db="EMBL/GenBank/DDBJ databases">
        <authorList>
            <person name="Chen W.-M."/>
        </authorList>
    </citation>
    <scope>NUCLEOTIDE SEQUENCE [LARGE SCALE GENOMIC DNA]</scope>
    <source>
        <strain evidence="4 5">ICH-3</strain>
    </source>
</reference>
<dbReference type="SMART" id="SM00245">
    <property type="entry name" value="TSPc"/>
    <property type="match status" value="1"/>
</dbReference>
<dbReference type="OrthoDB" id="7168509at2"/>
<dbReference type="GO" id="GO:0006508">
    <property type="term" value="P:proteolysis"/>
    <property type="evidence" value="ECO:0007669"/>
    <property type="project" value="InterPro"/>
</dbReference>
<dbReference type="SMART" id="SM00228">
    <property type="entry name" value="PDZ"/>
    <property type="match status" value="1"/>
</dbReference>
<feature type="chain" id="PRO_5018659084" evidence="1">
    <location>
        <begin position="18"/>
        <end position="447"/>
    </location>
</feature>
<dbReference type="Pfam" id="PF18294">
    <property type="entry name" value="Pept_S41_N"/>
    <property type="match status" value="1"/>
</dbReference>
<dbReference type="Gene3D" id="2.30.42.10">
    <property type="match status" value="1"/>
</dbReference>
<evidence type="ECO:0000313" key="5">
    <source>
        <dbReference type="Proteomes" id="UP000288178"/>
    </source>
</evidence>
<dbReference type="PANTHER" id="PTHR32060:SF30">
    <property type="entry name" value="CARBOXY-TERMINAL PROCESSING PROTEASE CTPA"/>
    <property type="match status" value="1"/>
</dbReference>
<evidence type="ECO:0000259" key="2">
    <source>
        <dbReference type="SMART" id="SM00228"/>
    </source>
</evidence>
<dbReference type="GO" id="GO:0004175">
    <property type="term" value="F:endopeptidase activity"/>
    <property type="evidence" value="ECO:0007669"/>
    <property type="project" value="TreeGrafter"/>
</dbReference>
<dbReference type="Gene3D" id="3.90.226.10">
    <property type="entry name" value="2-enoyl-CoA Hydratase, Chain A, domain 1"/>
    <property type="match status" value="1"/>
</dbReference>
<dbReference type="CDD" id="cd07561">
    <property type="entry name" value="Peptidase_S41_CPP_like"/>
    <property type="match status" value="1"/>
</dbReference>
<proteinExistence type="predicted"/>
<gene>
    <name evidence="4" type="ORF">ENE75_17800</name>
</gene>
<feature type="domain" description="Tail specific protease" evidence="3">
    <location>
        <begin position="183"/>
        <end position="385"/>
    </location>
</feature>
<dbReference type="Gene3D" id="3.30.750.170">
    <property type="match status" value="1"/>
</dbReference>
<evidence type="ECO:0000259" key="3">
    <source>
        <dbReference type="SMART" id="SM00245"/>
    </source>
</evidence>
<dbReference type="GO" id="GO:0007165">
    <property type="term" value="P:signal transduction"/>
    <property type="evidence" value="ECO:0007669"/>
    <property type="project" value="TreeGrafter"/>
</dbReference>
<dbReference type="SUPFAM" id="SSF50156">
    <property type="entry name" value="PDZ domain-like"/>
    <property type="match status" value="1"/>
</dbReference>
<dbReference type="EMBL" id="SACT01000006">
    <property type="protein sequence ID" value="RVT50161.1"/>
    <property type="molecule type" value="Genomic_DNA"/>
</dbReference>
<comment type="caution">
    <text evidence="4">The sequence shown here is derived from an EMBL/GenBank/DDBJ whole genome shotgun (WGS) entry which is preliminary data.</text>
</comment>
<organism evidence="4 5">
    <name type="scientific">Rubrivivax albus</name>
    <dbReference type="NCBI Taxonomy" id="2499835"/>
    <lineage>
        <taxon>Bacteria</taxon>
        <taxon>Pseudomonadati</taxon>
        <taxon>Pseudomonadota</taxon>
        <taxon>Betaproteobacteria</taxon>
        <taxon>Burkholderiales</taxon>
        <taxon>Sphaerotilaceae</taxon>
        <taxon>Rubrivivax</taxon>
    </lineage>
</organism>
<keyword evidence="5" id="KW-1185">Reference proteome</keyword>
<protein>
    <submittedName>
        <fullName evidence="4">Peptidase S41</fullName>
    </submittedName>
</protein>
<dbReference type="AlphaFoldDB" id="A0A3S3SB26"/>
<dbReference type="InterPro" id="IPR001478">
    <property type="entry name" value="PDZ"/>
</dbReference>
<dbReference type="PANTHER" id="PTHR32060">
    <property type="entry name" value="TAIL-SPECIFIC PROTEASE"/>
    <property type="match status" value="1"/>
</dbReference>
<feature type="signal peptide" evidence="1">
    <location>
        <begin position="1"/>
        <end position="17"/>
    </location>
</feature>
<dbReference type="PROSITE" id="PS51257">
    <property type="entry name" value="PROKAR_LIPOPROTEIN"/>
    <property type="match status" value="1"/>
</dbReference>
<name>A0A3S3SB26_9BURK</name>
<dbReference type="Proteomes" id="UP000288178">
    <property type="component" value="Unassembled WGS sequence"/>
</dbReference>
<dbReference type="Pfam" id="PF03572">
    <property type="entry name" value="Peptidase_S41"/>
    <property type="match status" value="1"/>
</dbReference>
<dbReference type="InterPro" id="IPR005151">
    <property type="entry name" value="Tail-specific_protease"/>
</dbReference>
<dbReference type="SUPFAM" id="SSF52096">
    <property type="entry name" value="ClpP/crotonase"/>
    <property type="match status" value="1"/>
</dbReference>
<dbReference type="GO" id="GO:0008236">
    <property type="term" value="F:serine-type peptidase activity"/>
    <property type="evidence" value="ECO:0007669"/>
    <property type="project" value="InterPro"/>
</dbReference>